<keyword evidence="2" id="KW-0472">Membrane</keyword>
<name>A0AAE0KMQ2_9PEZI</name>
<feature type="region of interest" description="Disordered" evidence="1">
    <location>
        <begin position="391"/>
        <end position="427"/>
    </location>
</feature>
<sequence>MATSGHELEPFPTITDSNNTNNGKVESSPNPAAALAHHGGATGDVARTRAISKPSSVAGIVRTLSQEFEESRPHEGLMAATGDIVSSVVADQERHRRATAASSEDTTLATPTEQENGGSVREHTEPFANGYHFPPKYPWKESTRHGLASFWKFFMTPMGAFWTIYGLNVVAWGGMLFLLLCNAAPAMCTPDCNDIDSPRRRWVEYDSQVLTALFCVTAFGLAPWRFRDLWYLLKYRVNGDYTGLRRLAGIHRSWFRLEGSQDLPNDIGPPDNIPETLPEAVVPIPAKHMPNAPLTGSRAPATSVWKLDFIIWSMVLNTFAQCGLCGIMWGMNRYDRPSWTTGFLVALGMVIAIVGGLAMFYEGKHVKSIEGVPCSDRDLKKLAADEEKGLPHYNNIKDKKPKIKVKDLEANPEKNSEKNSEKNPEKK</sequence>
<dbReference type="AlphaFoldDB" id="A0AAE0KMQ2"/>
<dbReference type="InterPro" id="IPR021369">
    <property type="entry name" value="DUF2985"/>
</dbReference>
<accession>A0AAE0KMQ2</accession>
<dbReference type="Proteomes" id="UP001287356">
    <property type="component" value="Unassembled WGS sequence"/>
</dbReference>
<dbReference type="PANTHER" id="PTHR35872:SF1">
    <property type="entry name" value="ALPHA-L-RHAMNOSIDASE C"/>
    <property type="match status" value="1"/>
</dbReference>
<reference evidence="3" key="2">
    <citation type="submission" date="2023-06" db="EMBL/GenBank/DDBJ databases">
        <authorList>
            <consortium name="Lawrence Berkeley National Laboratory"/>
            <person name="Haridas S."/>
            <person name="Hensen N."/>
            <person name="Bonometti L."/>
            <person name="Westerberg I."/>
            <person name="Brannstrom I.O."/>
            <person name="Guillou S."/>
            <person name="Cros-Aarteil S."/>
            <person name="Calhoun S."/>
            <person name="Kuo A."/>
            <person name="Mondo S."/>
            <person name="Pangilinan J."/>
            <person name="Riley R."/>
            <person name="Labutti K."/>
            <person name="Andreopoulos B."/>
            <person name="Lipzen A."/>
            <person name="Chen C."/>
            <person name="Yanf M."/>
            <person name="Daum C."/>
            <person name="Ng V."/>
            <person name="Clum A."/>
            <person name="Steindorff A."/>
            <person name="Ohm R."/>
            <person name="Martin F."/>
            <person name="Silar P."/>
            <person name="Natvig D."/>
            <person name="Lalanne C."/>
            <person name="Gautier V."/>
            <person name="Ament-Velasquez S.L."/>
            <person name="Kruys A."/>
            <person name="Hutchinson M.I."/>
            <person name="Powell A.J."/>
            <person name="Barry K."/>
            <person name="Miller A.N."/>
            <person name="Grigoriev I.V."/>
            <person name="Debuchy R."/>
            <person name="Gladieux P."/>
            <person name="Thoren M.H."/>
            <person name="Johannesson H."/>
        </authorList>
    </citation>
    <scope>NUCLEOTIDE SEQUENCE</scope>
    <source>
        <strain evidence="3">CBS 958.72</strain>
    </source>
</reference>
<reference evidence="3" key="1">
    <citation type="journal article" date="2023" name="Mol. Phylogenet. Evol.">
        <title>Genome-scale phylogeny and comparative genomics of the fungal order Sordariales.</title>
        <authorList>
            <person name="Hensen N."/>
            <person name="Bonometti L."/>
            <person name="Westerberg I."/>
            <person name="Brannstrom I.O."/>
            <person name="Guillou S."/>
            <person name="Cros-Aarteil S."/>
            <person name="Calhoun S."/>
            <person name="Haridas S."/>
            <person name="Kuo A."/>
            <person name="Mondo S."/>
            <person name="Pangilinan J."/>
            <person name="Riley R."/>
            <person name="LaButti K."/>
            <person name="Andreopoulos B."/>
            <person name="Lipzen A."/>
            <person name="Chen C."/>
            <person name="Yan M."/>
            <person name="Daum C."/>
            <person name="Ng V."/>
            <person name="Clum A."/>
            <person name="Steindorff A."/>
            <person name="Ohm R.A."/>
            <person name="Martin F."/>
            <person name="Silar P."/>
            <person name="Natvig D.O."/>
            <person name="Lalanne C."/>
            <person name="Gautier V."/>
            <person name="Ament-Velasquez S.L."/>
            <person name="Kruys A."/>
            <person name="Hutchinson M.I."/>
            <person name="Powell A.J."/>
            <person name="Barry K."/>
            <person name="Miller A.N."/>
            <person name="Grigoriev I.V."/>
            <person name="Debuchy R."/>
            <person name="Gladieux P."/>
            <person name="Hiltunen Thoren M."/>
            <person name="Johannesson H."/>
        </authorList>
    </citation>
    <scope>NUCLEOTIDE SEQUENCE</scope>
    <source>
        <strain evidence="3">CBS 958.72</strain>
    </source>
</reference>
<dbReference type="PANTHER" id="PTHR35872">
    <property type="entry name" value="INTEGRAL MEMBRANE PROTEIN (AFU_ORTHOLOGUE AFUA_5G07110)"/>
    <property type="match status" value="1"/>
</dbReference>
<dbReference type="EMBL" id="JAULSN010000002">
    <property type="protein sequence ID" value="KAK3379476.1"/>
    <property type="molecule type" value="Genomic_DNA"/>
</dbReference>
<feature type="transmembrane region" description="Helical" evidence="2">
    <location>
        <begin position="309"/>
        <end position="331"/>
    </location>
</feature>
<feature type="transmembrane region" description="Helical" evidence="2">
    <location>
        <begin position="207"/>
        <end position="226"/>
    </location>
</feature>
<feature type="region of interest" description="Disordered" evidence="1">
    <location>
        <begin position="1"/>
        <end position="44"/>
    </location>
</feature>
<organism evidence="3 4">
    <name type="scientific">Lasiosphaeria ovina</name>
    <dbReference type="NCBI Taxonomy" id="92902"/>
    <lineage>
        <taxon>Eukaryota</taxon>
        <taxon>Fungi</taxon>
        <taxon>Dikarya</taxon>
        <taxon>Ascomycota</taxon>
        <taxon>Pezizomycotina</taxon>
        <taxon>Sordariomycetes</taxon>
        <taxon>Sordariomycetidae</taxon>
        <taxon>Sordariales</taxon>
        <taxon>Lasiosphaeriaceae</taxon>
        <taxon>Lasiosphaeria</taxon>
    </lineage>
</organism>
<evidence type="ECO:0000313" key="4">
    <source>
        <dbReference type="Proteomes" id="UP001287356"/>
    </source>
</evidence>
<keyword evidence="2" id="KW-0812">Transmembrane</keyword>
<evidence type="ECO:0000256" key="1">
    <source>
        <dbReference type="SAM" id="MobiDB-lite"/>
    </source>
</evidence>
<feature type="transmembrane region" description="Helical" evidence="2">
    <location>
        <begin position="162"/>
        <end position="187"/>
    </location>
</feature>
<feature type="region of interest" description="Disordered" evidence="1">
    <location>
        <begin position="94"/>
        <end position="121"/>
    </location>
</feature>
<feature type="transmembrane region" description="Helical" evidence="2">
    <location>
        <begin position="343"/>
        <end position="361"/>
    </location>
</feature>
<evidence type="ECO:0000256" key="2">
    <source>
        <dbReference type="SAM" id="Phobius"/>
    </source>
</evidence>
<proteinExistence type="predicted"/>
<gene>
    <name evidence="3" type="ORF">B0T24DRAFT_158333</name>
</gene>
<protein>
    <recommendedName>
        <fullName evidence="5">Alpha-l-rhamnosidase c</fullName>
    </recommendedName>
</protein>
<evidence type="ECO:0008006" key="5">
    <source>
        <dbReference type="Google" id="ProtNLM"/>
    </source>
</evidence>
<comment type="caution">
    <text evidence="3">The sequence shown here is derived from an EMBL/GenBank/DDBJ whole genome shotgun (WGS) entry which is preliminary data.</text>
</comment>
<feature type="compositionally biased region" description="Polar residues" evidence="1">
    <location>
        <begin position="14"/>
        <end position="30"/>
    </location>
</feature>
<dbReference type="Pfam" id="PF11204">
    <property type="entry name" value="DUF2985"/>
    <property type="match status" value="1"/>
</dbReference>
<feature type="compositionally biased region" description="Polar residues" evidence="1">
    <location>
        <begin position="100"/>
        <end position="117"/>
    </location>
</feature>
<keyword evidence="4" id="KW-1185">Reference proteome</keyword>
<keyword evidence="2" id="KW-1133">Transmembrane helix</keyword>
<evidence type="ECO:0000313" key="3">
    <source>
        <dbReference type="EMBL" id="KAK3379476.1"/>
    </source>
</evidence>